<dbReference type="EMBL" id="CU469068">
    <property type="protein sequence ID" value="CCA61460.1"/>
    <property type="molecule type" value="Genomic_DNA"/>
</dbReference>
<dbReference type="GO" id="GO:0046782">
    <property type="term" value="P:regulation of viral transcription"/>
    <property type="evidence" value="ECO:0007669"/>
    <property type="project" value="InterPro"/>
</dbReference>
<dbReference type="Pfam" id="PF04947">
    <property type="entry name" value="Pox_VLTF3"/>
    <property type="match status" value="1"/>
</dbReference>
<organism evidence="2 3">
    <name type="scientific">Diadromus pulchellus ascovirus 4a</name>
    <dbReference type="NCBI Taxonomy" id="158683"/>
    <lineage>
        <taxon>Viruses</taxon>
        <taxon>Varidnaviria</taxon>
        <taxon>Bamfordvirae</taxon>
        <taxon>Nucleocytoviricota</taxon>
        <taxon>Megaviricetes</taxon>
        <taxon>Pimascovirales</taxon>
        <taxon>Pimascovirales incertae sedis</taxon>
        <taxon>Ascoviridae</taxon>
        <taxon>Toursvirus</taxon>
        <taxon>Toursvirus dptv1a</taxon>
    </lineage>
</organism>
<dbReference type="RefSeq" id="YP_009640091.1">
    <property type="nucleotide sequence ID" value="NC_011335.1"/>
</dbReference>
<evidence type="ECO:0000256" key="1">
    <source>
        <dbReference type="ARBA" id="ARBA00023163"/>
    </source>
</evidence>
<keyword evidence="3" id="KW-1185">Reference proteome</keyword>
<proteinExistence type="predicted"/>
<evidence type="ECO:0000313" key="2">
    <source>
        <dbReference type="EMBL" id="CCA61460.1"/>
    </source>
</evidence>
<name>F2NZ32_9VIRU</name>
<sequence>MTGGDGVERNALFYKMNFIEIDNYITYIIRRDIEECEMAKRRVEEMEAVDKDKLGGRLQRMLEEDRERIEYLKFSANILCLYKQTTNNIIVQLMNIFKSPIARYNKKEIAEAERKKKKLVKEFVETVKLYVPYHIYEKMNIQNDEATTLEKFICESCGNVSNFIKDGDVTVCKICFSEVIKMVGSNHQTTSFSASKCVYDRLSHFKECMKQYQCKQNTFIHEDVYTCLENAIQNAGLAVPGVEDRRQKYALLTKHQLLYFMKGLGLSKYYDDYNLIYHNITGKAPPDISAIEDRLVSDFSKVSDAYAAICVDTDRKNFINIQYILLLLLKRNGEKVDENDFVSVKNVDKKQARDIMCRKIFSSLGWKYVK</sequence>
<accession>F2NZ32</accession>
<evidence type="ECO:0000313" key="3">
    <source>
        <dbReference type="Proteomes" id="UP000203898"/>
    </source>
</evidence>
<dbReference type="OrthoDB" id="8889at10239"/>
<dbReference type="KEGG" id="vg:26683648"/>
<dbReference type="Proteomes" id="UP000203898">
    <property type="component" value="Segment"/>
</dbReference>
<dbReference type="GeneID" id="26683648"/>
<keyword evidence="1" id="KW-0804">Transcription</keyword>
<protein>
    <submittedName>
        <fullName evidence="2">Complete DpAV4 genome</fullName>
    </submittedName>
</protein>
<dbReference type="InterPro" id="IPR007031">
    <property type="entry name" value="Poxvirus_VLTF3"/>
</dbReference>
<reference evidence="2 3" key="1">
    <citation type="journal article" date="2009" name="PLoS ONE">
        <title>Symbiotic virus at the evolutionary intersection of three types of large DNA viruses; iridoviruses, ascoviruses, and ichnoviruses.</title>
        <authorList>
            <person name="Bigot Y."/>
            <person name="Renault S."/>
            <person name="Nicolas J."/>
            <person name="Moundras C."/>
            <person name="Demattei M.V."/>
            <person name="Samain S."/>
            <person name="Bideshi D.K."/>
            <person name="Federici B.A."/>
        </authorList>
    </citation>
    <scope>NUCLEOTIDE SEQUENCE [LARGE SCALE GENOMIC DNA]</scope>
</reference>